<evidence type="ECO:0000313" key="3">
    <source>
        <dbReference type="RefSeq" id="XP_054829316.1"/>
    </source>
</evidence>
<accession>A0AA97J1C8</accession>
<dbReference type="GO" id="GO:0005634">
    <property type="term" value="C:nucleus"/>
    <property type="evidence" value="ECO:0007669"/>
    <property type="project" value="TreeGrafter"/>
</dbReference>
<dbReference type="InterPro" id="IPR053858">
    <property type="entry name" value="Arb2_dom"/>
</dbReference>
<dbReference type="AlphaFoldDB" id="A0AA97J1C8"/>
<dbReference type="Pfam" id="PF22749">
    <property type="entry name" value="Arb2"/>
    <property type="match status" value="1"/>
</dbReference>
<name>A0AA97J1C8_EUBMA</name>
<dbReference type="InterPro" id="IPR048263">
    <property type="entry name" value="Arb2"/>
</dbReference>
<proteinExistence type="predicted"/>
<dbReference type="GO" id="GO:0035197">
    <property type="term" value="F:siRNA binding"/>
    <property type="evidence" value="ECO:0007669"/>
    <property type="project" value="TreeGrafter"/>
</dbReference>
<sequence length="354" mass="40729">MKPLPLLSSSMNWLKMLEDLSFRKLIYGSKCPEKLNYDFNKNGELRHVDTNEPFNFNYNNSLDSNHKRYEALGHLIIEYVYELLEQVCKLQKIYIPIDGADNEPKSFIFLSENALRNCPTLVVLLQDRGVFRAGQWCQKAIIHEGLQYGTQIPFITMALQCSWEVIVLNPNDNYIALKTEKEEFSCVLKSPHVIPKRYNSSPEEHTTYVWDHFISKSTAGNVAFIAHGYGGLVFINLLMQRTVEVMNKVYAVALVDSTHNTVHQTQGNFQIREWIQKHCRKWVSNNKPLDKAVGNSMKMDCPTVSTGTEKHSFAPSSSLHSIFKYLKNEMKVSTKSHFVRSPIATRSRKVMKKT</sequence>
<evidence type="ECO:0000313" key="2">
    <source>
        <dbReference type="Proteomes" id="UP001190640"/>
    </source>
</evidence>
<dbReference type="PANTHER" id="PTHR21357">
    <property type="entry name" value="FAM172 FAMILY PROTEIN HOMOLOG CG10038"/>
    <property type="match status" value="1"/>
</dbReference>
<dbReference type="KEGG" id="emc:129325585"/>
<reference evidence="3" key="1">
    <citation type="submission" date="2025-08" db="UniProtKB">
        <authorList>
            <consortium name="RefSeq"/>
        </authorList>
    </citation>
    <scope>IDENTIFICATION</scope>
    <source>
        <tissue evidence="3">Blood</tissue>
    </source>
</reference>
<dbReference type="RefSeq" id="XP_054829316.1">
    <property type="nucleotide sequence ID" value="XM_054973341.1"/>
</dbReference>
<keyword evidence="2" id="KW-1185">Reference proteome</keyword>
<gene>
    <name evidence="3" type="primary">LOC129325585</name>
</gene>
<dbReference type="GO" id="GO:0031048">
    <property type="term" value="P:regulatory ncRNA-mediated heterochromatin formation"/>
    <property type="evidence" value="ECO:0007669"/>
    <property type="project" value="TreeGrafter"/>
</dbReference>
<dbReference type="Proteomes" id="UP001190640">
    <property type="component" value="Chromosome 3"/>
</dbReference>
<dbReference type="PANTHER" id="PTHR21357:SF2">
    <property type="entry name" value="PROTEIN FAM172B-RELATED"/>
    <property type="match status" value="1"/>
</dbReference>
<organism evidence="2 3">
    <name type="scientific">Eublepharis macularius</name>
    <name type="common">Leopard gecko</name>
    <name type="synonym">Cyrtodactylus macularius</name>
    <dbReference type="NCBI Taxonomy" id="481883"/>
    <lineage>
        <taxon>Eukaryota</taxon>
        <taxon>Metazoa</taxon>
        <taxon>Chordata</taxon>
        <taxon>Craniata</taxon>
        <taxon>Vertebrata</taxon>
        <taxon>Euteleostomi</taxon>
        <taxon>Lepidosauria</taxon>
        <taxon>Squamata</taxon>
        <taxon>Bifurcata</taxon>
        <taxon>Gekkota</taxon>
        <taxon>Eublepharidae</taxon>
        <taxon>Eublepharinae</taxon>
        <taxon>Eublepharis</taxon>
    </lineage>
</organism>
<protein>
    <recommendedName>
        <fullName evidence="1">Arb2 domain-containing protein</fullName>
    </recommendedName>
</protein>
<feature type="domain" description="Arb2" evidence="1">
    <location>
        <begin position="30"/>
        <end position="289"/>
    </location>
</feature>
<dbReference type="GeneID" id="129325585"/>
<evidence type="ECO:0000259" key="1">
    <source>
        <dbReference type="Pfam" id="PF22749"/>
    </source>
</evidence>